<keyword evidence="1" id="KW-1133">Transmembrane helix</keyword>
<organism evidence="2 3">
    <name type="scientific">Panicum hallii var. hallii</name>
    <dbReference type="NCBI Taxonomy" id="1504633"/>
    <lineage>
        <taxon>Eukaryota</taxon>
        <taxon>Viridiplantae</taxon>
        <taxon>Streptophyta</taxon>
        <taxon>Embryophyta</taxon>
        <taxon>Tracheophyta</taxon>
        <taxon>Spermatophyta</taxon>
        <taxon>Magnoliopsida</taxon>
        <taxon>Liliopsida</taxon>
        <taxon>Poales</taxon>
        <taxon>Poaceae</taxon>
        <taxon>PACMAD clade</taxon>
        <taxon>Panicoideae</taxon>
        <taxon>Panicodae</taxon>
        <taxon>Paniceae</taxon>
        <taxon>Panicinae</taxon>
        <taxon>Panicum</taxon>
        <taxon>Panicum sect. Panicum</taxon>
    </lineage>
</organism>
<feature type="transmembrane region" description="Helical" evidence="1">
    <location>
        <begin position="12"/>
        <end position="29"/>
    </location>
</feature>
<sequence>MVTSRECDDNFAIRAFFIVAFNLLLFINTDSYIRVADAKWTENLDVIDGINWCKALIDNLRFSARLWRNERDKKEHANIKKIAINGCGIFLNVSYLFHFLCPSFFCLTFCPSFLLVANVHSIFETFSMCRYYILITCSMCRY</sequence>
<evidence type="ECO:0000313" key="2">
    <source>
        <dbReference type="EMBL" id="PUZ44742.1"/>
    </source>
</evidence>
<proteinExistence type="predicted"/>
<dbReference type="Proteomes" id="UP000244336">
    <property type="component" value="Chromosome 8"/>
</dbReference>
<keyword evidence="3" id="KW-1185">Reference proteome</keyword>
<feature type="transmembrane region" description="Helical" evidence="1">
    <location>
        <begin position="112"/>
        <end position="133"/>
    </location>
</feature>
<feature type="transmembrane region" description="Helical" evidence="1">
    <location>
        <begin position="82"/>
        <end position="100"/>
    </location>
</feature>
<dbReference type="OrthoDB" id="691954at2759"/>
<keyword evidence="1" id="KW-0812">Transmembrane</keyword>
<gene>
    <name evidence="2" type="ORF">GQ55_8G143400</name>
</gene>
<dbReference type="AlphaFoldDB" id="A0A2T7CN47"/>
<keyword evidence="1" id="KW-0472">Membrane</keyword>
<accession>A0A2T7CN47</accession>
<name>A0A2T7CN47_9POAL</name>
<dbReference type="Gramene" id="PUZ44742">
    <property type="protein sequence ID" value="PUZ44742"/>
    <property type="gene ID" value="GQ55_8G143400"/>
</dbReference>
<reference evidence="2 3" key="1">
    <citation type="submission" date="2018-04" db="EMBL/GenBank/DDBJ databases">
        <title>WGS assembly of Panicum hallii var. hallii HAL2.</title>
        <authorList>
            <person name="Lovell J."/>
            <person name="Jenkins J."/>
            <person name="Lowry D."/>
            <person name="Mamidi S."/>
            <person name="Sreedasyam A."/>
            <person name="Weng X."/>
            <person name="Barry K."/>
            <person name="Bonette J."/>
            <person name="Campitelli B."/>
            <person name="Daum C."/>
            <person name="Gordon S."/>
            <person name="Gould B."/>
            <person name="Lipzen A."/>
            <person name="MacQueen A."/>
            <person name="Palacio-Mejia J."/>
            <person name="Plott C."/>
            <person name="Shakirov E."/>
            <person name="Shu S."/>
            <person name="Yoshinaga Y."/>
            <person name="Zane M."/>
            <person name="Rokhsar D."/>
            <person name="Grimwood J."/>
            <person name="Schmutz J."/>
            <person name="Juenger T."/>
        </authorList>
    </citation>
    <scope>NUCLEOTIDE SEQUENCE [LARGE SCALE GENOMIC DNA]</scope>
    <source>
        <strain evidence="3">cv. HAL2</strain>
    </source>
</reference>
<protein>
    <submittedName>
        <fullName evidence="2">Uncharacterized protein</fullName>
    </submittedName>
</protein>
<evidence type="ECO:0000256" key="1">
    <source>
        <dbReference type="SAM" id="Phobius"/>
    </source>
</evidence>
<dbReference type="EMBL" id="CM009756">
    <property type="protein sequence ID" value="PUZ44742.1"/>
    <property type="molecule type" value="Genomic_DNA"/>
</dbReference>
<evidence type="ECO:0000313" key="3">
    <source>
        <dbReference type="Proteomes" id="UP000244336"/>
    </source>
</evidence>